<protein>
    <submittedName>
        <fullName evidence="1">Uncharacterized protein</fullName>
    </submittedName>
</protein>
<organism evidence="1 2">
    <name type="scientific">Escherichia coli O81 (strain ED1a)</name>
    <dbReference type="NCBI Taxonomy" id="585397"/>
    <lineage>
        <taxon>Bacteria</taxon>
        <taxon>Pseudomonadati</taxon>
        <taxon>Pseudomonadota</taxon>
        <taxon>Gammaproteobacteria</taxon>
        <taxon>Enterobacterales</taxon>
        <taxon>Enterobacteriaceae</taxon>
        <taxon>Escherichia</taxon>
    </lineage>
</organism>
<dbReference type="HOGENOM" id="CLU_1198290_0_0_6"/>
<dbReference type="EMBL" id="CU928162">
    <property type="protein sequence ID" value="CAR09679.2"/>
    <property type="molecule type" value="Genomic_DNA"/>
</dbReference>
<dbReference type="KEGG" id="ecq:ECED1_3527"/>
<sequence>MQVPIKNKLGFISMKVVFNVMDGFDKTFLPLEFSGFHGRNGYCYLRVQIKHGFIVFSCAQLLNYYRTSVTNAIEQVREAAVNALFREGVLSYTQQKEFLDILKTSQRVDKEIDSQLWDYINANSIWFEYYNHNESLFLNDHFHIASFEGNRNPLWKKTSLEDLERAYPEFDFVIHKHHLEKWINGGLSPENVKKTIKEKGWSNKMLAARWGCTEVWVSKIINDENRKVQWNDAINGLPVISDNMI</sequence>
<dbReference type="Proteomes" id="UP000000748">
    <property type="component" value="Chromosome"/>
</dbReference>
<gene>
    <name evidence="1" type="ordered locus">ECED1_3527</name>
</gene>
<name>B7N011_ECO81</name>
<evidence type="ECO:0000313" key="2">
    <source>
        <dbReference type="Proteomes" id="UP000000748"/>
    </source>
</evidence>
<proteinExistence type="predicted"/>
<accession>B7N011</accession>
<evidence type="ECO:0000313" key="1">
    <source>
        <dbReference type="EMBL" id="CAR09679.2"/>
    </source>
</evidence>
<dbReference type="AlphaFoldDB" id="B7N011"/>
<reference evidence="2" key="1">
    <citation type="journal article" date="2009" name="PLoS Genet.">
        <title>Organised genome dynamics in the Escherichia coli species results in highly diverse adaptive paths.</title>
        <authorList>
            <person name="Touchon M."/>
            <person name="Hoede C."/>
            <person name="Tenaillon O."/>
            <person name="Barbe V."/>
            <person name="Baeriswyl S."/>
            <person name="Bidet P."/>
            <person name="Bingen E."/>
            <person name="Bonacorsi S."/>
            <person name="Bouchier C."/>
            <person name="Bouvet O."/>
            <person name="Calteau A."/>
            <person name="Chiapello H."/>
            <person name="Clermont O."/>
            <person name="Cruveiller S."/>
            <person name="Danchin A."/>
            <person name="Diard M."/>
            <person name="Dossat C."/>
            <person name="Karoui M.E."/>
            <person name="Frapy E."/>
            <person name="Garry L."/>
            <person name="Ghigo J.M."/>
            <person name="Gilles A.M."/>
            <person name="Johnson J."/>
            <person name="Le Bouguenec C."/>
            <person name="Lescat M."/>
            <person name="Mangenot S."/>
            <person name="Martinez-Jehanne V."/>
            <person name="Matic I."/>
            <person name="Nassif X."/>
            <person name="Oztas S."/>
            <person name="Petit M.A."/>
            <person name="Pichon C."/>
            <person name="Rouy Z."/>
            <person name="Ruf C.S."/>
            <person name="Schneider D."/>
            <person name="Tourret J."/>
            <person name="Vacherie B."/>
            <person name="Vallenet D."/>
            <person name="Medigue C."/>
            <person name="Rocha E.P.C."/>
            <person name="Denamur E."/>
        </authorList>
    </citation>
    <scope>NUCLEOTIDE SEQUENCE [LARGE SCALE GENOMIC DNA]</scope>
    <source>
        <strain evidence="2">ED1a</strain>
    </source>
</reference>